<comment type="caution">
    <text evidence="1">The sequence shown here is derived from an EMBL/GenBank/DDBJ whole genome shotgun (WGS) entry which is preliminary data.</text>
</comment>
<reference evidence="1 2" key="1">
    <citation type="submission" date="2024-11" db="EMBL/GenBank/DDBJ databases">
        <title>Chromosome-level genome assembly of the freshwater bivalve Anodonta woodiana.</title>
        <authorList>
            <person name="Chen X."/>
        </authorList>
    </citation>
    <scope>NUCLEOTIDE SEQUENCE [LARGE SCALE GENOMIC DNA]</scope>
    <source>
        <strain evidence="1">MN2024</strain>
        <tissue evidence="1">Gills</tissue>
    </source>
</reference>
<proteinExistence type="predicted"/>
<organism evidence="1 2">
    <name type="scientific">Sinanodonta woodiana</name>
    <name type="common">Chinese pond mussel</name>
    <name type="synonym">Anodonta woodiana</name>
    <dbReference type="NCBI Taxonomy" id="1069815"/>
    <lineage>
        <taxon>Eukaryota</taxon>
        <taxon>Metazoa</taxon>
        <taxon>Spiralia</taxon>
        <taxon>Lophotrochozoa</taxon>
        <taxon>Mollusca</taxon>
        <taxon>Bivalvia</taxon>
        <taxon>Autobranchia</taxon>
        <taxon>Heteroconchia</taxon>
        <taxon>Palaeoheterodonta</taxon>
        <taxon>Unionida</taxon>
        <taxon>Unionoidea</taxon>
        <taxon>Unionidae</taxon>
        <taxon>Unioninae</taxon>
        <taxon>Sinanodonta</taxon>
    </lineage>
</organism>
<dbReference type="Proteomes" id="UP001634394">
    <property type="component" value="Unassembled WGS sequence"/>
</dbReference>
<gene>
    <name evidence="1" type="ORF">ACJMK2_020287</name>
</gene>
<name>A0ABD3U201_SINWO</name>
<feature type="non-terminal residue" evidence="1">
    <location>
        <position position="163"/>
    </location>
</feature>
<dbReference type="EMBL" id="JBJQND010000017">
    <property type="protein sequence ID" value="KAL3842253.1"/>
    <property type="molecule type" value="Genomic_DNA"/>
</dbReference>
<sequence>MKVLVMGLGMLVIIIAVGPIYGFGEYSCLIGYFEVITKANSTKLVVNKTTSNLTNSCTYAQITPTNHPVLRDPISALHEAMTSGYGVQIGRIFASTDNIRFYFQVKNETLLENLRIDYMNGRFAEFMFGVFDKIPTPLSGYNVNIILDEESYNLYRRLFLPIQ</sequence>
<accession>A0ABD3U201</accession>
<evidence type="ECO:0000313" key="2">
    <source>
        <dbReference type="Proteomes" id="UP001634394"/>
    </source>
</evidence>
<protein>
    <submittedName>
        <fullName evidence="1">Uncharacterized protein</fullName>
    </submittedName>
</protein>
<dbReference type="AlphaFoldDB" id="A0ABD3U201"/>
<evidence type="ECO:0000313" key="1">
    <source>
        <dbReference type="EMBL" id="KAL3842253.1"/>
    </source>
</evidence>
<keyword evidence="2" id="KW-1185">Reference proteome</keyword>